<organism evidence="2 3">
    <name type="scientific">Simiduia aestuariiviva</name>
    <dbReference type="NCBI Taxonomy" id="1510459"/>
    <lineage>
        <taxon>Bacteria</taxon>
        <taxon>Pseudomonadati</taxon>
        <taxon>Pseudomonadota</taxon>
        <taxon>Gammaproteobacteria</taxon>
        <taxon>Cellvibrionales</taxon>
        <taxon>Cellvibrionaceae</taxon>
        <taxon>Simiduia</taxon>
    </lineage>
</organism>
<keyword evidence="1" id="KW-0175">Coiled coil</keyword>
<comment type="caution">
    <text evidence="2">The sequence shown here is derived from an EMBL/GenBank/DDBJ whole genome shotgun (WGS) entry which is preliminary data.</text>
</comment>
<reference evidence="2 3" key="1">
    <citation type="submission" date="2020-08" db="EMBL/GenBank/DDBJ databases">
        <title>Genomic Encyclopedia of Type Strains, Phase III (KMG-III): the genomes of soil and plant-associated and newly described type strains.</title>
        <authorList>
            <person name="Whitman W."/>
        </authorList>
    </citation>
    <scope>NUCLEOTIDE SEQUENCE [LARGE SCALE GENOMIC DNA]</scope>
    <source>
        <strain evidence="2 3">CECT 8571</strain>
    </source>
</reference>
<keyword evidence="3" id="KW-1185">Reference proteome</keyword>
<dbReference type="Proteomes" id="UP000559987">
    <property type="component" value="Unassembled WGS sequence"/>
</dbReference>
<dbReference type="EMBL" id="JACHXZ010000003">
    <property type="protein sequence ID" value="MBB3169428.1"/>
    <property type="molecule type" value="Genomic_DNA"/>
</dbReference>
<accession>A0A839UVD4</accession>
<dbReference type="AlphaFoldDB" id="A0A839UVD4"/>
<evidence type="ECO:0000313" key="3">
    <source>
        <dbReference type="Proteomes" id="UP000559987"/>
    </source>
</evidence>
<evidence type="ECO:0000256" key="1">
    <source>
        <dbReference type="SAM" id="Coils"/>
    </source>
</evidence>
<dbReference type="RefSeq" id="WP_183910898.1">
    <property type="nucleotide sequence ID" value="NZ_JACHXZ010000003.1"/>
</dbReference>
<protein>
    <submittedName>
        <fullName evidence="2">Uncharacterized protein</fullName>
    </submittedName>
</protein>
<evidence type="ECO:0000313" key="2">
    <source>
        <dbReference type="EMBL" id="MBB3169428.1"/>
    </source>
</evidence>
<feature type="coiled-coil region" evidence="1">
    <location>
        <begin position="32"/>
        <end position="62"/>
    </location>
</feature>
<gene>
    <name evidence="2" type="ORF">FHS30_002636</name>
</gene>
<name>A0A839UVD4_9GAMM</name>
<proteinExistence type="predicted"/>
<sequence>MQHAHPQTIADDSALFIPLYTASKAGKNFYHLAKQTVAKTRLKQLLQELESLHSHLLQLTNIGVNNTHDCQWARIGYLHAESLLQAPTEELLSTLIALETRQKKDQLLALSKIQNQRTRYDLSAQTAWLQMLIDRLKQYRAVHEM</sequence>